<comment type="caution">
    <text evidence="11">The sequence shown here is derived from an EMBL/GenBank/DDBJ whole genome shotgun (WGS) entry which is preliminary data.</text>
</comment>
<comment type="subcellular location">
    <subcellularLocation>
        <location evidence="1">Cytoplasm</location>
        <location evidence="1">Cytoskeleton</location>
        <location evidence="1">Spindle</location>
    </subcellularLocation>
</comment>
<sequence length="284" mass="32745">MDNLEFSNIWNGTTPSRPNQNAKFRSATGYILAKILQLILDLDLPTSSDGPRIRRQGNQQRFCNTLGEENVLTPTELEAYEKLVISGKPTLEGKALEKVLRTCGQFFQLNNFEEQLLSKNKPEFKQKDLLEKIDQPTADYFKSEGLPIQDFFQKRLKTQKEIGQTKHFKNMGSYREELEHMELTYLGSKTVMTTARITALSSILQKAEEVLKVTKENKVKEEKSELSFCVTRCQEQLCILQSRINKKTQLPVPLLQSIAYLVRLPTINGELDLENMRLEYLEYV</sequence>
<dbReference type="InterPro" id="IPR032733">
    <property type="entry name" value="HAUS3_N"/>
</dbReference>
<keyword evidence="8" id="KW-0206">Cytoskeleton</keyword>
<evidence type="ECO:0000256" key="2">
    <source>
        <dbReference type="ARBA" id="ARBA00009645"/>
    </source>
</evidence>
<dbReference type="Proteomes" id="UP001474421">
    <property type="component" value="Unassembled WGS sequence"/>
</dbReference>
<keyword evidence="6" id="KW-0498">Mitosis</keyword>
<dbReference type="Pfam" id="PF14932">
    <property type="entry name" value="HAUS-augmin3"/>
    <property type="match status" value="1"/>
</dbReference>
<gene>
    <name evidence="11" type="ORF">NXF25_008786</name>
</gene>
<keyword evidence="9" id="KW-0131">Cell cycle</keyword>
<dbReference type="InterPro" id="IPR026206">
    <property type="entry name" value="HAUS3"/>
</dbReference>
<evidence type="ECO:0000313" key="11">
    <source>
        <dbReference type="EMBL" id="KAK9403959.1"/>
    </source>
</evidence>
<keyword evidence="7" id="KW-0175">Coiled coil</keyword>
<evidence type="ECO:0000256" key="4">
    <source>
        <dbReference type="ARBA" id="ARBA00022618"/>
    </source>
</evidence>
<keyword evidence="3" id="KW-0963">Cytoplasm</keyword>
<evidence type="ECO:0000256" key="8">
    <source>
        <dbReference type="ARBA" id="ARBA00023212"/>
    </source>
</evidence>
<dbReference type="PANTHER" id="PTHR19378">
    <property type="entry name" value="GOLGIN- RELATED"/>
    <property type="match status" value="1"/>
</dbReference>
<keyword evidence="12" id="KW-1185">Reference proteome</keyword>
<evidence type="ECO:0000256" key="3">
    <source>
        <dbReference type="ARBA" id="ARBA00022490"/>
    </source>
</evidence>
<keyword evidence="4" id="KW-0132">Cell division</keyword>
<dbReference type="AlphaFoldDB" id="A0AAW1BPD4"/>
<proteinExistence type="inferred from homology"/>
<dbReference type="GO" id="GO:0031023">
    <property type="term" value="P:microtubule organizing center organization"/>
    <property type="evidence" value="ECO:0007669"/>
    <property type="project" value="TreeGrafter"/>
</dbReference>
<keyword evidence="5" id="KW-0493">Microtubule</keyword>
<evidence type="ECO:0000256" key="6">
    <source>
        <dbReference type="ARBA" id="ARBA00022776"/>
    </source>
</evidence>
<organism evidence="11 12">
    <name type="scientific">Crotalus adamanteus</name>
    <name type="common">Eastern diamondback rattlesnake</name>
    <dbReference type="NCBI Taxonomy" id="8729"/>
    <lineage>
        <taxon>Eukaryota</taxon>
        <taxon>Metazoa</taxon>
        <taxon>Chordata</taxon>
        <taxon>Craniata</taxon>
        <taxon>Vertebrata</taxon>
        <taxon>Euteleostomi</taxon>
        <taxon>Lepidosauria</taxon>
        <taxon>Squamata</taxon>
        <taxon>Bifurcata</taxon>
        <taxon>Unidentata</taxon>
        <taxon>Episquamata</taxon>
        <taxon>Toxicofera</taxon>
        <taxon>Serpentes</taxon>
        <taxon>Colubroidea</taxon>
        <taxon>Viperidae</taxon>
        <taxon>Crotalinae</taxon>
        <taxon>Crotalus</taxon>
    </lineage>
</organism>
<evidence type="ECO:0000256" key="7">
    <source>
        <dbReference type="ARBA" id="ARBA00023054"/>
    </source>
</evidence>
<dbReference type="GO" id="GO:0070652">
    <property type="term" value="C:HAUS complex"/>
    <property type="evidence" value="ECO:0007669"/>
    <property type="project" value="InterPro"/>
</dbReference>
<dbReference type="GO" id="GO:0005815">
    <property type="term" value="C:microtubule organizing center"/>
    <property type="evidence" value="ECO:0007669"/>
    <property type="project" value="TreeGrafter"/>
</dbReference>
<protein>
    <submittedName>
        <fullName evidence="11">Haus3: HAUS augmin-like complex subunit 3</fullName>
    </submittedName>
</protein>
<feature type="domain" description="HAUS augmin-like complex subunit 3 N-terminal" evidence="10">
    <location>
        <begin position="62"/>
        <end position="117"/>
    </location>
</feature>
<dbReference type="PANTHER" id="PTHR19378:SF1">
    <property type="entry name" value="HAUS AUGMIN-LIKE COMPLEX SUBUNIT 3 N-TERMINAL DOMAIN-CONTAINING PROTEIN"/>
    <property type="match status" value="1"/>
</dbReference>
<name>A0AAW1BPD4_CROAD</name>
<accession>A0AAW1BPD4</accession>
<evidence type="ECO:0000256" key="9">
    <source>
        <dbReference type="ARBA" id="ARBA00023306"/>
    </source>
</evidence>
<dbReference type="GO" id="GO:0072686">
    <property type="term" value="C:mitotic spindle"/>
    <property type="evidence" value="ECO:0007669"/>
    <property type="project" value="TreeGrafter"/>
</dbReference>
<evidence type="ECO:0000256" key="5">
    <source>
        <dbReference type="ARBA" id="ARBA00022701"/>
    </source>
</evidence>
<comment type="similarity">
    <text evidence="2">Belongs to the HAUS3 family.</text>
</comment>
<dbReference type="GO" id="GO:0005874">
    <property type="term" value="C:microtubule"/>
    <property type="evidence" value="ECO:0007669"/>
    <property type="project" value="UniProtKB-KW"/>
</dbReference>
<dbReference type="GO" id="GO:0051225">
    <property type="term" value="P:spindle assembly"/>
    <property type="evidence" value="ECO:0007669"/>
    <property type="project" value="InterPro"/>
</dbReference>
<dbReference type="EMBL" id="JAOTOJ010000003">
    <property type="protein sequence ID" value="KAK9403959.1"/>
    <property type="molecule type" value="Genomic_DNA"/>
</dbReference>
<evidence type="ECO:0000259" key="10">
    <source>
        <dbReference type="Pfam" id="PF14932"/>
    </source>
</evidence>
<dbReference type="GO" id="GO:0051301">
    <property type="term" value="P:cell division"/>
    <property type="evidence" value="ECO:0007669"/>
    <property type="project" value="UniProtKB-KW"/>
</dbReference>
<evidence type="ECO:0000313" key="12">
    <source>
        <dbReference type="Proteomes" id="UP001474421"/>
    </source>
</evidence>
<reference evidence="11 12" key="1">
    <citation type="journal article" date="2024" name="Proc. Natl. Acad. Sci. U.S.A.">
        <title>The genetic regulatory architecture and epigenomic basis for age-related changes in rattlesnake venom.</title>
        <authorList>
            <person name="Hogan M.P."/>
            <person name="Holding M.L."/>
            <person name="Nystrom G.S."/>
            <person name="Colston T.J."/>
            <person name="Bartlett D.A."/>
            <person name="Mason A.J."/>
            <person name="Ellsworth S.A."/>
            <person name="Rautsaw R.M."/>
            <person name="Lawrence K.C."/>
            <person name="Strickland J.L."/>
            <person name="He B."/>
            <person name="Fraser P."/>
            <person name="Margres M.J."/>
            <person name="Gilbert D.M."/>
            <person name="Gibbs H.L."/>
            <person name="Parkinson C.L."/>
            <person name="Rokyta D.R."/>
        </authorList>
    </citation>
    <scope>NUCLEOTIDE SEQUENCE [LARGE SCALE GENOMIC DNA]</scope>
    <source>
        <strain evidence="11">DRR0105</strain>
    </source>
</reference>
<evidence type="ECO:0000256" key="1">
    <source>
        <dbReference type="ARBA" id="ARBA00004186"/>
    </source>
</evidence>